<dbReference type="InterPro" id="IPR040007">
    <property type="entry name" value="Tho2"/>
</dbReference>
<feature type="compositionally biased region" description="Low complexity" evidence="2">
    <location>
        <begin position="398"/>
        <end position="417"/>
    </location>
</feature>
<feature type="non-terminal residue" evidence="4">
    <location>
        <position position="654"/>
    </location>
</feature>
<comment type="subunit">
    <text evidence="1">Component of the THO subcomplex, which is composed of THOC1, THOC2, THOC3, THOC5, THOC6 and THOC7. The THO subcomplex interacts with DDX39B to form the THO-DDX39B complex which multimerizes into a 28-subunit tetrameric assembly. Component of the transcription/export (TREX) complex at least composed of ALYREF/THOC4, DDX39B, SARNP/CIP29, CHTOP and the THO subcomplex; in the complex interacts with THOC1, THOC3, THOC5, THOC7 and DDX39B. TREX seems to have a dynamic structure involving ATP-dependent remodeling. Interacts with POLDIP3 and ZC3H11A.</text>
</comment>
<evidence type="ECO:0000259" key="3">
    <source>
        <dbReference type="Pfam" id="PF11262"/>
    </source>
</evidence>
<dbReference type="Proteomes" id="UP001432322">
    <property type="component" value="Unassembled WGS sequence"/>
</dbReference>
<organism evidence="4 5">
    <name type="scientific">Pristionchus fissidentatus</name>
    <dbReference type="NCBI Taxonomy" id="1538716"/>
    <lineage>
        <taxon>Eukaryota</taxon>
        <taxon>Metazoa</taxon>
        <taxon>Ecdysozoa</taxon>
        <taxon>Nematoda</taxon>
        <taxon>Chromadorea</taxon>
        <taxon>Rhabditida</taxon>
        <taxon>Rhabditina</taxon>
        <taxon>Diplogasteromorpha</taxon>
        <taxon>Diplogasteroidea</taxon>
        <taxon>Neodiplogasteridae</taxon>
        <taxon>Pristionchus</taxon>
    </lineage>
</organism>
<dbReference type="PANTHER" id="PTHR21597">
    <property type="entry name" value="THO2 PROTEIN"/>
    <property type="match status" value="1"/>
</dbReference>
<comment type="caution">
    <text evidence="4">The sequence shown here is derived from an EMBL/GenBank/DDBJ whole genome shotgun (WGS) entry which is preliminary data.</text>
</comment>
<feature type="domain" description="THO complex subunitTHOC2 C-terminal" evidence="3">
    <location>
        <begin position="44"/>
        <end position="340"/>
    </location>
</feature>
<protein>
    <recommendedName>
        <fullName evidence="3">THO complex subunitTHOC2 C-terminal domain-containing protein</fullName>
    </recommendedName>
</protein>
<dbReference type="GO" id="GO:0006397">
    <property type="term" value="P:mRNA processing"/>
    <property type="evidence" value="ECO:0007669"/>
    <property type="project" value="InterPro"/>
</dbReference>
<feature type="compositionally biased region" description="Basic and acidic residues" evidence="2">
    <location>
        <begin position="496"/>
        <end position="507"/>
    </location>
</feature>
<dbReference type="GO" id="GO:0003729">
    <property type="term" value="F:mRNA binding"/>
    <property type="evidence" value="ECO:0007669"/>
    <property type="project" value="TreeGrafter"/>
</dbReference>
<keyword evidence="5" id="KW-1185">Reference proteome</keyword>
<dbReference type="AlphaFoldDB" id="A0AAV5VGZ9"/>
<dbReference type="GO" id="GO:0006406">
    <property type="term" value="P:mRNA export from nucleus"/>
    <property type="evidence" value="ECO:0007669"/>
    <property type="project" value="InterPro"/>
</dbReference>
<feature type="compositionally biased region" description="Basic and acidic residues" evidence="2">
    <location>
        <begin position="464"/>
        <end position="487"/>
    </location>
</feature>
<reference evidence="4" key="1">
    <citation type="submission" date="2023-10" db="EMBL/GenBank/DDBJ databases">
        <title>Genome assembly of Pristionchus species.</title>
        <authorList>
            <person name="Yoshida K."/>
            <person name="Sommer R.J."/>
        </authorList>
    </citation>
    <scope>NUCLEOTIDE SEQUENCE</scope>
    <source>
        <strain evidence="4">RS5133</strain>
    </source>
</reference>
<name>A0AAV5VGZ9_9BILA</name>
<feature type="compositionally biased region" description="Basic and acidic residues" evidence="2">
    <location>
        <begin position="524"/>
        <end position="558"/>
    </location>
</feature>
<evidence type="ECO:0000256" key="1">
    <source>
        <dbReference type="ARBA" id="ARBA00047033"/>
    </source>
</evidence>
<dbReference type="Pfam" id="PF11262">
    <property type="entry name" value="Tho2"/>
    <property type="match status" value="1"/>
</dbReference>
<sequence>KEKKERRQMEAMVKMSLFNGAIDEVVTRLSAKLEPLLKQMIRAEISPKTYVLFWMLEGYDLEVPVAAYEREVEKIRKAIGAVGESAEMGKTKRAREEERLRALEYKLKEEQSRQTDHVERVRAYLRAEKENLFRQTSNANPSLLHTCVLPRAMFSESDAIYAAKFYLLMHTQRTTCFQTLFITDKIMCDILPVVSLLSENEAQSLGRCLQLILSQHAAWHDDTAAYDRDCKDTPGFNMRLKKTAGGEMKGGFAKHDMHAKLLHKWQNRVSKSLQGSLNNTAADYVHLRNCIVVATKMLPCFPLLATDAESMEKAAGGLRDREKGRRDDLSLKAASYVVLLKTRKMQLRNHAYFGCKEPVQPAAAKAAAAAAPAKAASTKAKPLTASAAAGIKSSSTSAAAKSSGAAASTSTTSVAAAKNGVRKSTKVVNNEEKKEKEREIKKEVAVKAEPSEVEGPSLPPPSTSEEKREKEREREKEKEDKGGERAAKRTPTTSSEGDRSKKRRDADLLGGVAARTLLLANKKPKNELDGVVARESKKDDGRNGSRKAEEKESRREESSSSSQRKRDSRRAETAVEGAGAGDEGGEDGEVPPSPPGVRRDEERASKGGSNGATDDRESRREKEKEERRGKAREERKREELKEKIKERENKEPEK</sequence>
<dbReference type="PANTHER" id="PTHR21597:SF0">
    <property type="entry name" value="THO COMPLEX SUBUNIT 2"/>
    <property type="match status" value="1"/>
</dbReference>
<feature type="non-terminal residue" evidence="4">
    <location>
        <position position="1"/>
    </location>
</feature>
<dbReference type="GO" id="GO:0000445">
    <property type="term" value="C:THO complex part of transcription export complex"/>
    <property type="evidence" value="ECO:0007669"/>
    <property type="project" value="TreeGrafter"/>
</dbReference>
<feature type="compositionally biased region" description="Basic and acidic residues" evidence="2">
    <location>
        <begin position="429"/>
        <end position="450"/>
    </location>
</feature>
<proteinExistence type="predicted"/>
<evidence type="ECO:0000313" key="4">
    <source>
        <dbReference type="EMBL" id="GMT17533.1"/>
    </source>
</evidence>
<gene>
    <name evidence="4" type="ORF">PFISCL1PPCAC_8830</name>
</gene>
<dbReference type="EMBL" id="BTSY01000003">
    <property type="protein sequence ID" value="GMT17533.1"/>
    <property type="molecule type" value="Genomic_DNA"/>
</dbReference>
<dbReference type="InterPro" id="IPR021418">
    <property type="entry name" value="THO_THOC2_C"/>
</dbReference>
<accession>A0AAV5VGZ9</accession>
<evidence type="ECO:0000256" key="2">
    <source>
        <dbReference type="SAM" id="MobiDB-lite"/>
    </source>
</evidence>
<evidence type="ECO:0000313" key="5">
    <source>
        <dbReference type="Proteomes" id="UP001432322"/>
    </source>
</evidence>
<feature type="compositionally biased region" description="Basic and acidic residues" evidence="2">
    <location>
        <begin position="613"/>
        <end position="654"/>
    </location>
</feature>
<feature type="region of interest" description="Disordered" evidence="2">
    <location>
        <begin position="398"/>
        <end position="654"/>
    </location>
</feature>